<comment type="similarity">
    <text evidence="1 4">Belongs to the glycosyl hydrolase 30 family.</text>
</comment>
<keyword evidence="8" id="KW-1185">Reference proteome</keyword>
<evidence type="ECO:0000256" key="2">
    <source>
        <dbReference type="ARBA" id="ARBA00022729"/>
    </source>
</evidence>
<dbReference type="SUPFAM" id="SSF51445">
    <property type="entry name" value="(Trans)glycosidases"/>
    <property type="match status" value="1"/>
</dbReference>
<dbReference type="PRINTS" id="PR00843">
    <property type="entry name" value="GLHYDRLASE30"/>
</dbReference>
<dbReference type="InterPro" id="IPR013780">
    <property type="entry name" value="Glyco_hydro_b"/>
</dbReference>
<dbReference type="Proteomes" id="UP000182034">
    <property type="component" value="Unassembled WGS sequence"/>
</dbReference>
<evidence type="ECO:0000259" key="5">
    <source>
        <dbReference type="Pfam" id="PF02055"/>
    </source>
</evidence>
<feature type="domain" description="Glycosyl hydrolase family 30 TIM-barrel" evidence="5">
    <location>
        <begin position="82"/>
        <end position="413"/>
    </location>
</feature>
<evidence type="ECO:0000259" key="6">
    <source>
        <dbReference type="Pfam" id="PF17189"/>
    </source>
</evidence>
<dbReference type="GO" id="GO:0016020">
    <property type="term" value="C:membrane"/>
    <property type="evidence" value="ECO:0007669"/>
    <property type="project" value="GOC"/>
</dbReference>
<evidence type="ECO:0000313" key="7">
    <source>
        <dbReference type="EMBL" id="SFZ90566.1"/>
    </source>
</evidence>
<dbReference type="AlphaFoldDB" id="A0A1K2IE84"/>
<dbReference type="GO" id="GO:0006680">
    <property type="term" value="P:glucosylceramide catabolic process"/>
    <property type="evidence" value="ECO:0007669"/>
    <property type="project" value="TreeGrafter"/>
</dbReference>
<dbReference type="EMBL" id="FPKW01000001">
    <property type="protein sequence ID" value="SFZ90566.1"/>
    <property type="molecule type" value="Genomic_DNA"/>
</dbReference>
<dbReference type="Gene3D" id="3.20.20.80">
    <property type="entry name" value="Glycosidases"/>
    <property type="match status" value="1"/>
</dbReference>
<dbReference type="Gene3D" id="2.60.40.1180">
    <property type="entry name" value="Golgi alpha-mannosidase II"/>
    <property type="match status" value="1"/>
</dbReference>
<evidence type="ECO:0000256" key="4">
    <source>
        <dbReference type="RuleBase" id="RU361188"/>
    </source>
</evidence>
<organism evidence="7 8">
    <name type="scientific">Chryseobacterium limigenitum</name>
    <dbReference type="NCBI Taxonomy" id="1612149"/>
    <lineage>
        <taxon>Bacteria</taxon>
        <taxon>Pseudomonadati</taxon>
        <taxon>Bacteroidota</taxon>
        <taxon>Flavobacteriia</taxon>
        <taxon>Flavobacteriales</taxon>
        <taxon>Weeksellaceae</taxon>
        <taxon>Chryseobacterium group</taxon>
        <taxon>Chryseobacterium</taxon>
    </lineage>
</organism>
<evidence type="ECO:0000313" key="8">
    <source>
        <dbReference type="Proteomes" id="UP000182034"/>
    </source>
</evidence>
<protein>
    <submittedName>
        <fullName evidence="7">Glucosylceramidase</fullName>
    </submittedName>
</protein>
<dbReference type="OrthoDB" id="9806701at2"/>
<dbReference type="Pfam" id="PF02055">
    <property type="entry name" value="Glyco_hydro_30"/>
    <property type="match status" value="1"/>
</dbReference>
<reference evidence="8" key="1">
    <citation type="submission" date="2016-10" db="EMBL/GenBank/DDBJ databases">
        <authorList>
            <person name="Varghese N."/>
            <person name="Submissions S."/>
        </authorList>
    </citation>
    <scope>NUCLEOTIDE SEQUENCE [LARGE SCALE GENOMIC DNA]</scope>
    <source>
        <strain evidence="8">SUR2</strain>
    </source>
</reference>
<keyword evidence="4" id="KW-0326">Glycosidase</keyword>
<dbReference type="InterPro" id="IPR001139">
    <property type="entry name" value="Glyco_hydro_30"/>
</dbReference>
<keyword evidence="2" id="KW-0732">Signal</keyword>
<evidence type="ECO:0000256" key="3">
    <source>
        <dbReference type="ARBA" id="ARBA00022801"/>
    </source>
</evidence>
<dbReference type="GO" id="GO:0004348">
    <property type="term" value="F:glucosylceramidase activity"/>
    <property type="evidence" value="ECO:0007669"/>
    <property type="project" value="InterPro"/>
</dbReference>
<sequence>MKFHNLYSFFLKSTALLFGGVVLLPLTSCRSNLASNGNQVQVWLTKGDESIKLQQQSSISFVNNSNNIQNIDIDDSQKFQYVDGFGYTLTGGSVEVINRLSPSKRKALLNELFGNDKNSISISYLRLSIGASDLDSEVFSYDDLPEGQTDPSLSKFSLARDKDLITMLKEILMINPKIKIIAAPWSAPVWMKDNGKSKGGSLKPEYYDVYAKYFVKYIQEMQKEGITIDAITPQNEPLHPGNNPSLYMPSDQQKDFIKKSLGPVFKSNTIKTKIVVYDHNCNKPEYVTNILSDSEASQYIDGSAFHLYEGEISALGAVHAAFPNKNLYFTEQWTGAKGTFNEDLNWHTKNVIIGSMRNWSKIALEWNIANDPQYKPHTDGGCTECKGAITVSDSENFTRNVAYYIIAHASKFIPADSRRIASTQTDNLSTAAFITPAGKRILVVQNGAKNVETFNIKYNGKTATVNLSGNSVATYIF</sequence>
<name>A0A1K2IE84_9FLAO</name>
<dbReference type="Pfam" id="PF17189">
    <property type="entry name" value="Glyco_hydro_30C"/>
    <property type="match status" value="1"/>
</dbReference>
<dbReference type="PANTHER" id="PTHR11069">
    <property type="entry name" value="GLUCOSYLCERAMIDASE"/>
    <property type="match status" value="1"/>
</dbReference>
<accession>A0A1K2IE84</accession>
<dbReference type="RefSeq" id="WP_072406709.1">
    <property type="nucleotide sequence ID" value="NZ_FPKW01000001.1"/>
</dbReference>
<dbReference type="STRING" id="1612149.SAMN05216324_101417"/>
<gene>
    <name evidence="7" type="ORF">SAMN05216324_101417</name>
</gene>
<evidence type="ECO:0000256" key="1">
    <source>
        <dbReference type="ARBA" id="ARBA00005382"/>
    </source>
</evidence>
<keyword evidence="3 4" id="KW-0378">Hydrolase</keyword>
<proteinExistence type="inferred from homology"/>
<dbReference type="InterPro" id="IPR033452">
    <property type="entry name" value="GH30_C"/>
</dbReference>
<dbReference type="PANTHER" id="PTHR11069:SF23">
    <property type="entry name" value="LYSOSOMAL ACID GLUCOSYLCERAMIDASE"/>
    <property type="match status" value="1"/>
</dbReference>
<feature type="domain" description="Glycosyl hydrolase family 30 beta sandwich" evidence="6">
    <location>
        <begin position="416"/>
        <end position="475"/>
    </location>
</feature>
<dbReference type="InterPro" id="IPR017853">
    <property type="entry name" value="GH"/>
</dbReference>
<dbReference type="InterPro" id="IPR033453">
    <property type="entry name" value="Glyco_hydro_30_TIM-barrel"/>
</dbReference>